<reference evidence="2" key="1">
    <citation type="submission" date="2023-01" db="EMBL/GenBank/DDBJ databases">
        <title>Key to firefly adult light organ development and bioluminescence: homeobox transcription factors regulate luciferase expression and transportation to peroxisome.</title>
        <authorList>
            <person name="Fu X."/>
        </authorList>
    </citation>
    <scope>NUCLEOTIDE SEQUENCE [LARGE SCALE GENOMIC DNA]</scope>
</reference>
<keyword evidence="2" id="KW-1185">Reference proteome</keyword>
<organism evidence="1 2">
    <name type="scientific">Aquatica leii</name>
    <dbReference type="NCBI Taxonomy" id="1421715"/>
    <lineage>
        <taxon>Eukaryota</taxon>
        <taxon>Metazoa</taxon>
        <taxon>Ecdysozoa</taxon>
        <taxon>Arthropoda</taxon>
        <taxon>Hexapoda</taxon>
        <taxon>Insecta</taxon>
        <taxon>Pterygota</taxon>
        <taxon>Neoptera</taxon>
        <taxon>Endopterygota</taxon>
        <taxon>Coleoptera</taxon>
        <taxon>Polyphaga</taxon>
        <taxon>Elateriformia</taxon>
        <taxon>Elateroidea</taxon>
        <taxon>Lampyridae</taxon>
        <taxon>Luciolinae</taxon>
        <taxon>Aquatica</taxon>
    </lineage>
</organism>
<dbReference type="PANTHER" id="PTHR34651:SF1">
    <property type="entry name" value="SIMILAR TO ENSANGP00000021391"/>
    <property type="match status" value="1"/>
</dbReference>
<protein>
    <submittedName>
        <fullName evidence="1">Uncharacterized protein</fullName>
    </submittedName>
</protein>
<accession>A0AAN7PJP7</accession>
<name>A0AAN7PJP7_9COLE</name>
<dbReference type="InterPro" id="IPR029245">
    <property type="entry name" value="DUF4528"/>
</dbReference>
<sequence>MLFGKLITFKVSNFPCTLLQSRSLAILNKPTSSEVLTCYIQQCKEPPWTSYFVKYSSVKDDQWGDSHYNWKVGQSNYHILRTGCFPYIKYHCTKRDEEDLRLEDYFFRFIKVLNLGIPCLAYGIAAMMLIKHVEVVQTSKGPVNIYFLYEEDKGSQF</sequence>
<dbReference type="EMBL" id="JARPUR010000001">
    <property type="protein sequence ID" value="KAK4883901.1"/>
    <property type="molecule type" value="Genomic_DNA"/>
</dbReference>
<proteinExistence type="predicted"/>
<dbReference type="PANTHER" id="PTHR34651">
    <property type="entry name" value="SIMILAR TO ENSANGP00000021391"/>
    <property type="match status" value="1"/>
</dbReference>
<dbReference type="AlphaFoldDB" id="A0AAN7PJP7"/>
<gene>
    <name evidence="1" type="ORF">RN001_000172</name>
</gene>
<comment type="caution">
    <text evidence="1">The sequence shown here is derived from an EMBL/GenBank/DDBJ whole genome shotgun (WGS) entry which is preliminary data.</text>
</comment>
<evidence type="ECO:0000313" key="1">
    <source>
        <dbReference type="EMBL" id="KAK4883901.1"/>
    </source>
</evidence>
<dbReference type="Pfam" id="PF15031">
    <property type="entry name" value="DUF4528"/>
    <property type="match status" value="1"/>
</dbReference>
<evidence type="ECO:0000313" key="2">
    <source>
        <dbReference type="Proteomes" id="UP001353858"/>
    </source>
</evidence>
<dbReference type="Proteomes" id="UP001353858">
    <property type="component" value="Unassembled WGS sequence"/>
</dbReference>